<evidence type="ECO:0000259" key="6">
    <source>
        <dbReference type="PROSITE" id="PS51695"/>
    </source>
</evidence>
<dbReference type="GO" id="GO:0005509">
    <property type="term" value="F:calcium ion binding"/>
    <property type="evidence" value="ECO:0007669"/>
    <property type="project" value="InterPro"/>
</dbReference>
<dbReference type="InterPro" id="IPR023828">
    <property type="entry name" value="Peptidase_S8_Ser-AS"/>
</dbReference>
<dbReference type="PANTHER" id="PTHR14218:SF15">
    <property type="entry name" value="TRIPEPTIDYL-PEPTIDASE 1"/>
    <property type="match status" value="1"/>
</dbReference>
<dbReference type="PANTHER" id="PTHR14218">
    <property type="entry name" value="PROTEASE S8 TRIPEPTIDYL PEPTIDASE I CLN2"/>
    <property type="match status" value="1"/>
</dbReference>
<dbReference type="InterPro" id="IPR036852">
    <property type="entry name" value="Peptidase_S8/S53_dom_sf"/>
</dbReference>
<evidence type="ECO:0000256" key="3">
    <source>
        <dbReference type="ARBA" id="ARBA00022825"/>
    </source>
</evidence>
<keyword evidence="4" id="KW-0106">Calcium</keyword>
<feature type="signal peptide" evidence="5">
    <location>
        <begin position="1"/>
        <end position="20"/>
    </location>
</feature>
<dbReference type="InterPro" id="IPR015919">
    <property type="entry name" value="Cadherin-like_sf"/>
</dbReference>
<feature type="chain" id="PRO_5032646510" evidence="5">
    <location>
        <begin position="21"/>
        <end position="797"/>
    </location>
</feature>
<dbReference type="CDD" id="cd04056">
    <property type="entry name" value="Peptidases_S53"/>
    <property type="match status" value="1"/>
</dbReference>
<name>A0A7T2W1S0_DELAC</name>
<feature type="binding site" evidence="4">
    <location>
        <position position="509"/>
    </location>
    <ligand>
        <name>Ca(2+)</name>
        <dbReference type="ChEBI" id="CHEBI:29108"/>
    </ligand>
</feature>
<accession>A0A7T2W1S0</accession>
<dbReference type="SUPFAM" id="SSF52743">
    <property type="entry name" value="Subtilisin-like"/>
    <property type="match status" value="1"/>
</dbReference>
<evidence type="ECO:0000256" key="5">
    <source>
        <dbReference type="SAM" id="SignalP"/>
    </source>
</evidence>
<keyword evidence="1" id="KW-0645">Protease</keyword>
<dbReference type="GO" id="GO:0008240">
    <property type="term" value="F:tripeptidyl-peptidase activity"/>
    <property type="evidence" value="ECO:0007669"/>
    <property type="project" value="TreeGrafter"/>
</dbReference>
<evidence type="ECO:0000313" key="7">
    <source>
        <dbReference type="EMBL" id="QPS09380.1"/>
    </source>
</evidence>
<feature type="binding site" evidence="4">
    <location>
        <position position="490"/>
    </location>
    <ligand>
        <name>Ca(2+)</name>
        <dbReference type="ChEBI" id="CHEBI:29108"/>
    </ligand>
</feature>
<dbReference type="InterPro" id="IPR050819">
    <property type="entry name" value="Tripeptidyl-peptidase_I"/>
</dbReference>
<keyword evidence="4" id="KW-0479">Metal-binding</keyword>
<evidence type="ECO:0000313" key="8">
    <source>
        <dbReference type="Proteomes" id="UP000594778"/>
    </source>
</evidence>
<evidence type="ECO:0000256" key="4">
    <source>
        <dbReference type="PROSITE-ProRule" id="PRU01032"/>
    </source>
</evidence>
<dbReference type="Proteomes" id="UP000594778">
    <property type="component" value="Chromosome"/>
</dbReference>
<feature type="binding site" evidence="4">
    <location>
        <position position="507"/>
    </location>
    <ligand>
        <name>Ca(2+)</name>
        <dbReference type="ChEBI" id="CHEBI:29108"/>
    </ligand>
</feature>
<dbReference type="GO" id="GO:0004252">
    <property type="term" value="F:serine-type endopeptidase activity"/>
    <property type="evidence" value="ECO:0007669"/>
    <property type="project" value="InterPro"/>
</dbReference>
<dbReference type="AlphaFoldDB" id="A0A7T2W1S0"/>
<comment type="cofactor">
    <cofactor evidence="4">
        <name>Ca(2+)</name>
        <dbReference type="ChEBI" id="CHEBI:29108"/>
    </cofactor>
    <text evidence="4">Binds 1 Ca(2+) ion per subunit.</text>
</comment>
<dbReference type="PROSITE" id="PS51257">
    <property type="entry name" value="PROKAR_LIPOPROTEIN"/>
    <property type="match status" value="1"/>
</dbReference>
<dbReference type="PROSITE" id="PS00138">
    <property type="entry name" value="SUBTILASE_SER"/>
    <property type="match status" value="1"/>
</dbReference>
<keyword evidence="3" id="KW-0720">Serine protease</keyword>
<keyword evidence="2" id="KW-0378">Hydrolase</keyword>
<dbReference type="GO" id="GO:0006508">
    <property type="term" value="P:proteolysis"/>
    <property type="evidence" value="ECO:0007669"/>
    <property type="project" value="UniProtKB-KW"/>
</dbReference>
<evidence type="ECO:0000256" key="1">
    <source>
        <dbReference type="ARBA" id="ARBA00022670"/>
    </source>
</evidence>
<keyword evidence="5" id="KW-0732">Signal</keyword>
<dbReference type="Gene3D" id="2.60.40.10">
    <property type="entry name" value="Immunoglobulins"/>
    <property type="match status" value="3"/>
</dbReference>
<evidence type="ECO:0000256" key="2">
    <source>
        <dbReference type="ARBA" id="ARBA00022801"/>
    </source>
</evidence>
<dbReference type="SUPFAM" id="SSF49313">
    <property type="entry name" value="Cadherin-like"/>
    <property type="match status" value="1"/>
</dbReference>
<dbReference type="PROSITE" id="PS51695">
    <property type="entry name" value="SEDOLISIN"/>
    <property type="match status" value="1"/>
</dbReference>
<gene>
    <name evidence="7" type="ORF">I6G66_04935</name>
</gene>
<comment type="caution">
    <text evidence="4">Lacks conserved residue(s) required for the propagation of feature annotation.</text>
</comment>
<dbReference type="EMBL" id="CP065668">
    <property type="protein sequence ID" value="QPS09380.1"/>
    <property type="molecule type" value="Genomic_DNA"/>
</dbReference>
<protein>
    <submittedName>
        <fullName evidence="7">Peptidase S53</fullName>
    </submittedName>
</protein>
<dbReference type="InterPro" id="IPR030400">
    <property type="entry name" value="Sedolisin_dom"/>
</dbReference>
<dbReference type="InterPro" id="IPR013783">
    <property type="entry name" value="Ig-like_fold"/>
</dbReference>
<sequence length="797" mass="78765">MAPCRTIRLNLFLAPPRWWATTALCAAALSACGGGSDTASPSQSVAGPLASGTTTLENLVVLDDTVGSAIAQPQFHIAPVFVEPPQGPGVAVAGAGAQLPPVASILPPQTRSLSTRRLTPDELLAAQRGQPSMEITSQQGTPTPLASGSIVTYTPAQVRAAYGFPALAPSGSPLTPAQAAQMGAGQTIYVVNAYHNPNVATELATFNQRFGLPGCTGRVLAPATPLPMPATPSTGCELLVAYSDTSGQLAASAPAYNAGWATEIALDVQWSHAIAPLARIVLIEAPDASTNSLLRAVQLANAMGPGALSMSFGTAEGSWTTSVDSVFGASQMTYLAATGDWGAGVMWPSVSSRVLAVGGTSLSYSGAGSRSEVAWSGTGGGISAYVPASAYQQSGVPGVGGLSRRTVADVAMNADPSTGHYLAVIPSGGTAVQWVSAGGTSLSSPMWAGLVAVANAMRAQSALAPLGSTQPMLYGKVAATPTSYSRAFADITSGSHGSCATCSARAGFDELTGLGTPNATDLLSALGAATPAAVAPIVAAATISGDAGKALSFTVSATGSNPLSYNLAGAPTGMTVAATTGIVTWPAPVAGSYAITARATDTKTGLTGQAAYTVRIAPPQPPVVTGASISGTANVALSFSAAATAPHPVSYSLVSAPSGMAISTTGLVSWPKPVAGNYNVTVVARDTATGLSGSAVFTVKVAAAGTAGTGLAITAAAVQGKAGIPLSATISVSAPGATSVSVSLSGVPLGMVFAAQGSAISMRWAQPVAGSYALLVVARDSLGRSAQATVPVTITAP</sequence>
<dbReference type="Gene3D" id="3.40.50.200">
    <property type="entry name" value="Peptidase S8/S53 domain"/>
    <property type="match status" value="1"/>
</dbReference>
<dbReference type="GO" id="GO:0016020">
    <property type="term" value="C:membrane"/>
    <property type="evidence" value="ECO:0007669"/>
    <property type="project" value="InterPro"/>
</dbReference>
<organism evidence="7 8">
    <name type="scientific">Delftia acidovorans</name>
    <name type="common">Pseudomonas acidovorans</name>
    <name type="synonym">Comamonas acidovorans</name>
    <dbReference type="NCBI Taxonomy" id="80866"/>
    <lineage>
        <taxon>Bacteria</taxon>
        <taxon>Pseudomonadati</taxon>
        <taxon>Pseudomonadota</taxon>
        <taxon>Betaproteobacteria</taxon>
        <taxon>Burkholderiales</taxon>
        <taxon>Comamonadaceae</taxon>
        <taxon>Delftia</taxon>
    </lineage>
</organism>
<reference evidence="7 8" key="1">
    <citation type="submission" date="2020-12" db="EMBL/GenBank/DDBJ databases">
        <title>FDA dAtabase for Regulatory Grade micrObial Sequences (FDA-ARGOS): Supporting development and validation of Infectious Disease Dx tests.</title>
        <authorList>
            <person name="Sproer C."/>
            <person name="Gronow S."/>
            <person name="Severitt S."/>
            <person name="Schroder I."/>
            <person name="Tallon L."/>
            <person name="Sadzewicz L."/>
            <person name="Zhao X."/>
            <person name="Boylan J."/>
            <person name="Ott S."/>
            <person name="Bowen H."/>
            <person name="Vavikolanu K."/>
            <person name="Mehta A."/>
            <person name="Aluvathingal J."/>
            <person name="Nadendla S."/>
            <person name="Lowell S."/>
            <person name="Myers T."/>
            <person name="Yan Y."/>
            <person name="Sichtig H."/>
        </authorList>
    </citation>
    <scope>NUCLEOTIDE SEQUENCE [LARGE SCALE GENOMIC DNA]</scope>
    <source>
        <strain evidence="7 8">FDAARGOS_909</strain>
    </source>
</reference>
<feature type="binding site" evidence="4">
    <location>
        <position position="491"/>
    </location>
    <ligand>
        <name>Ca(2+)</name>
        <dbReference type="ChEBI" id="CHEBI:29108"/>
    </ligand>
</feature>
<proteinExistence type="predicted"/>
<feature type="domain" description="Peptidase S53" evidence="6">
    <location>
        <begin position="152"/>
        <end position="529"/>
    </location>
</feature>